<dbReference type="InterPro" id="IPR017871">
    <property type="entry name" value="ABC_transporter-like_CS"/>
</dbReference>
<dbReference type="Gene3D" id="3.40.50.300">
    <property type="entry name" value="P-loop containing nucleotide triphosphate hydrolases"/>
    <property type="match status" value="1"/>
</dbReference>
<protein>
    <submittedName>
        <fullName evidence="10">ATP-binding cassette, subfamily C, CydC</fullName>
    </submittedName>
</protein>
<evidence type="ECO:0000256" key="7">
    <source>
        <dbReference type="SAM" id="Phobius"/>
    </source>
</evidence>
<evidence type="ECO:0000313" key="11">
    <source>
        <dbReference type="Proteomes" id="UP000198741"/>
    </source>
</evidence>
<accession>A0A1H0QF29</accession>
<dbReference type="GO" id="GO:0045454">
    <property type="term" value="P:cell redox homeostasis"/>
    <property type="evidence" value="ECO:0007669"/>
    <property type="project" value="InterPro"/>
</dbReference>
<evidence type="ECO:0000256" key="6">
    <source>
        <dbReference type="ARBA" id="ARBA00023136"/>
    </source>
</evidence>
<evidence type="ECO:0000256" key="3">
    <source>
        <dbReference type="ARBA" id="ARBA00022741"/>
    </source>
</evidence>
<dbReference type="NCBIfam" id="TIGR02868">
    <property type="entry name" value="CydC"/>
    <property type="match status" value="1"/>
</dbReference>
<keyword evidence="3" id="KW-0547">Nucleotide-binding</keyword>
<feature type="domain" description="ABC transmembrane type-1" evidence="9">
    <location>
        <begin position="18"/>
        <end position="301"/>
    </location>
</feature>
<feature type="transmembrane region" description="Helical" evidence="7">
    <location>
        <begin position="265"/>
        <end position="285"/>
    </location>
</feature>
<dbReference type="Gene3D" id="1.20.1560.10">
    <property type="entry name" value="ABC transporter type 1, transmembrane domain"/>
    <property type="match status" value="1"/>
</dbReference>
<sequence length="552" mass="56612">MTLRLVIPMIRPWRWRWLLAVCAGALALAASVALTGTAGWLIATAATHPPVLTLLVATVAVRTFGIARGVLRYAERLLSHDVALRVVGSLRAAVVSALTRVVERGGALGRRSGLLTSAVADADEVGDLLLRGLLPLMAAGSVAVATVLVAATVLPSAGVVLAVCLLVGCVVAPVISARSIAEVERASVGRRRVRDQILTETVDKITDLVAVGAFPAALGRLATSERADLTLRRRSARTAAAGAAVAVLTTGGAVVLTLAVGAPPVVTGGLGPAWLAVLVLMPLALTEMISSISDSVAAFARAGAAGRRLAVLLDEPEVSAPPPTPAGADQDTVVRLRGVAARWPGSERDVISGIDLDLHPGGRVVLVGESGAGKSTLAAVLVGLLKPTAGTITVNDRVVPDLAGLGRVAWADQEAHVFDTSIRQNVMLARPEATEAEFRAALAAAGLRDWVAGLPAGGETPVGENGLGISGGQRQRIALARAFLADRPVLVADEIGAHLDEETAAAVTAAALAPDPRRSVVLITHRPDDVGRGDTVLEMTGGRLRRLVPTPV</sequence>
<dbReference type="PROSITE" id="PS50893">
    <property type="entry name" value="ABC_TRANSPORTER_2"/>
    <property type="match status" value="1"/>
</dbReference>
<keyword evidence="4 10" id="KW-0067">ATP-binding</keyword>
<evidence type="ECO:0000259" key="9">
    <source>
        <dbReference type="PROSITE" id="PS50929"/>
    </source>
</evidence>
<gene>
    <name evidence="10" type="ORF">SAMN04515671_3075</name>
</gene>
<dbReference type="Pfam" id="PF00664">
    <property type="entry name" value="ABC_membrane"/>
    <property type="match status" value="1"/>
</dbReference>
<dbReference type="InterPro" id="IPR025662">
    <property type="entry name" value="Sigma_54_int_dom_ATP-bd_1"/>
</dbReference>
<dbReference type="GO" id="GO:0005524">
    <property type="term" value="F:ATP binding"/>
    <property type="evidence" value="ECO:0007669"/>
    <property type="project" value="UniProtKB-KW"/>
</dbReference>
<evidence type="ECO:0000256" key="1">
    <source>
        <dbReference type="ARBA" id="ARBA00004651"/>
    </source>
</evidence>
<dbReference type="GO" id="GO:0005886">
    <property type="term" value="C:plasma membrane"/>
    <property type="evidence" value="ECO:0007669"/>
    <property type="project" value="UniProtKB-SubCell"/>
</dbReference>
<feature type="domain" description="ABC transporter" evidence="8">
    <location>
        <begin position="334"/>
        <end position="552"/>
    </location>
</feature>
<dbReference type="PROSITE" id="PS50929">
    <property type="entry name" value="ABC_TM1F"/>
    <property type="match status" value="1"/>
</dbReference>
<dbReference type="Pfam" id="PF00005">
    <property type="entry name" value="ABC_tran"/>
    <property type="match status" value="1"/>
</dbReference>
<keyword evidence="11" id="KW-1185">Reference proteome</keyword>
<dbReference type="PANTHER" id="PTHR24221">
    <property type="entry name" value="ATP-BINDING CASSETTE SUB-FAMILY B"/>
    <property type="match status" value="1"/>
</dbReference>
<dbReference type="GO" id="GO:0034775">
    <property type="term" value="P:glutathione transmembrane transport"/>
    <property type="evidence" value="ECO:0007669"/>
    <property type="project" value="InterPro"/>
</dbReference>
<dbReference type="PANTHER" id="PTHR24221:SF654">
    <property type="entry name" value="ATP-BINDING CASSETTE SUB-FAMILY B MEMBER 6"/>
    <property type="match status" value="1"/>
</dbReference>
<dbReference type="PROSITE" id="PS00211">
    <property type="entry name" value="ABC_TRANSPORTER_1"/>
    <property type="match status" value="1"/>
</dbReference>
<dbReference type="SUPFAM" id="SSF52540">
    <property type="entry name" value="P-loop containing nucleoside triphosphate hydrolases"/>
    <property type="match status" value="1"/>
</dbReference>
<dbReference type="InterPro" id="IPR014223">
    <property type="entry name" value="ABC_CydC/D"/>
</dbReference>
<dbReference type="STRING" id="1090615.SAMN04515671_3075"/>
<dbReference type="InterPro" id="IPR039421">
    <property type="entry name" value="Type_1_exporter"/>
</dbReference>
<evidence type="ECO:0000313" key="10">
    <source>
        <dbReference type="EMBL" id="SDP16001.1"/>
    </source>
</evidence>
<evidence type="ECO:0000256" key="4">
    <source>
        <dbReference type="ARBA" id="ARBA00022840"/>
    </source>
</evidence>
<dbReference type="InterPro" id="IPR011527">
    <property type="entry name" value="ABC1_TM_dom"/>
</dbReference>
<dbReference type="InterPro" id="IPR027417">
    <property type="entry name" value="P-loop_NTPase"/>
</dbReference>
<dbReference type="Proteomes" id="UP000198741">
    <property type="component" value="Chromosome I"/>
</dbReference>
<evidence type="ECO:0000259" key="8">
    <source>
        <dbReference type="PROSITE" id="PS50893"/>
    </source>
</evidence>
<reference evidence="10 11" key="1">
    <citation type="submission" date="2016-10" db="EMBL/GenBank/DDBJ databases">
        <authorList>
            <person name="de Groot N.N."/>
        </authorList>
    </citation>
    <scope>NUCLEOTIDE SEQUENCE [LARGE SCALE GENOMIC DNA]</scope>
    <source>
        <strain evidence="11">P4-7,KCTC 19426,CECT 7604</strain>
    </source>
</reference>
<dbReference type="OrthoDB" id="9806127at2"/>
<dbReference type="PROSITE" id="PS00675">
    <property type="entry name" value="SIGMA54_INTERACT_1"/>
    <property type="match status" value="1"/>
</dbReference>
<dbReference type="AlphaFoldDB" id="A0A1H0QF29"/>
<dbReference type="SMART" id="SM00382">
    <property type="entry name" value="AAA"/>
    <property type="match status" value="1"/>
</dbReference>
<comment type="subcellular location">
    <subcellularLocation>
        <location evidence="1">Cell membrane</location>
        <topology evidence="1">Multi-pass membrane protein</topology>
    </subcellularLocation>
</comment>
<dbReference type="InterPro" id="IPR003439">
    <property type="entry name" value="ABC_transporter-like_ATP-bd"/>
</dbReference>
<feature type="transmembrane region" description="Helical" evidence="7">
    <location>
        <begin position="51"/>
        <end position="71"/>
    </location>
</feature>
<proteinExistence type="predicted"/>
<feature type="transmembrane region" description="Helical" evidence="7">
    <location>
        <begin position="239"/>
        <end position="259"/>
    </location>
</feature>
<dbReference type="EMBL" id="LT629710">
    <property type="protein sequence ID" value="SDP16001.1"/>
    <property type="molecule type" value="Genomic_DNA"/>
</dbReference>
<name>A0A1H0QF29_9ACTN</name>
<feature type="transmembrane region" description="Helical" evidence="7">
    <location>
        <begin position="133"/>
        <end position="154"/>
    </location>
</feature>
<dbReference type="SUPFAM" id="SSF90123">
    <property type="entry name" value="ABC transporter transmembrane region"/>
    <property type="match status" value="1"/>
</dbReference>
<feature type="transmembrane region" description="Helical" evidence="7">
    <location>
        <begin position="160"/>
        <end position="181"/>
    </location>
</feature>
<dbReference type="InterPro" id="IPR003593">
    <property type="entry name" value="AAA+_ATPase"/>
</dbReference>
<keyword evidence="2 7" id="KW-0812">Transmembrane</keyword>
<keyword evidence="5 7" id="KW-1133">Transmembrane helix</keyword>
<dbReference type="InterPro" id="IPR036640">
    <property type="entry name" value="ABC1_TM_sf"/>
</dbReference>
<evidence type="ECO:0000256" key="2">
    <source>
        <dbReference type="ARBA" id="ARBA00022692"/>
    </source>
</evidence>
<dbReference type="CDD" id="cd03228">
    <property type="entry name" value="ABCC_MRP_Like"/>
    <property type="match status" value="1"/>
</dbReference>
<organism evidence="10 11">
    <name type="scientific">Nakamurella panacisegetis</name>
    <dbReference type="NCBI Taxonomy" id="1090615"/>
    <lineage>
        <taxon>Bacteria</taxon>
        <taxon>Bacillati</taxon>
        <taxon>Actinomycetota</taxon>
        <taxon>Actinomycetes</taxon>
        <taxon>Nakamurellales</taxon>
        <taxon>Nakamurellaceae</taxon>
        <taxon>Nakamurella</taxon>
    </lineage>
</organism>
<dbReference type="GO" id="GO:0140359">
    <property type="term" value="F:ABC-type transporter activity"/>
    <property type="evidence" value="ECO:0007669"/>
    <property type="project" value="InterPro"/>
</dbReference>
<keyword evidence="6 7" id="KW-0472">Membrane</keyword>
<dbReference type="GO" id="GO:0016887">
    <property type="term" value="F:ATP hydrolysis activity"/>
    <property type="evidence" value="ECO:0007669"/>
    <property type="project" value="InterPro"/>
</dbReference>
<dbReference type="RefSeq" id="WP_090477239.1">
    <property type="nucleotide sequence ID" value="NZ_LT629710.1"/>
</dbReference>
<evidence type="ECO:0000256" key="5">
    <source>
        <dbReference type="ARBA" id="ARBA00022989"/>
    </source>
</evidence>